<accession>A0A6M0RDU1</accession>
<keyword evidence="2" id="KW-0812">Transmembrane</keyword>
<dbReference type="EMBL" id="SXDP01000013">
    <property type="protein sequence ID" value="NEZ47779.1"/>
    <property type="molecule type" value="Genomic_DNA"/>
</dbReference>
<name>A0A6M0RDU1_9CLOT</name>
<reference evidence="3 4" key="1">
    <citation type="submission" date="2019-04" db="EMBL/GenBank/DDBJ databases">
        <title>Genome sequencing of Clostridium botulinum Groups I-IV and Clostridium butyricum.</title>
        <authorList>
            <person name="Brunt J."/>
            <person name="Van Vliet A.H.M."/>
            <person name="Stringer S.C."/>
            <person name="Carter A.T."/>
            <person name="Peck M.W."/>
        </authorList>
    </citation>
    <scope>NUCLEOTIDE SEQUENCE [LARGE SCALE GENOMIC DNA]</scope>
    <source>
        <strain evidence="3 4">IFR 18/094</strain>
    </source>
</reference>
<feature type="non-terminal residue" evidence="3">
    <location>
        <position position="97"/>
    </location>
</feature>
<proteinExistence type="predicted"/>
<gene>
    <name evidence="3" type="ORF">FDF74_11365</name>
</gene>
<keyword evidence="2" id="KW-1133">Transmembrane helix</keyword>
<organism evidence="3 4">
    <name type="scientific">Clostridium niameyense</name>
    <dbReference type="NCBI Taxonomy" id="1622073"/>
    <lineage>
        <taxon>Bacteria</taxon>
        <taxon>Bacillati</taxon>
        <taxon>Bacillota</taxon>
        <taxon>Clostridia</taxon>
        <taxon>Eubacteriales</taxon>
        <taxon>Clostridiaceae</taxon>
        <taxon>Clostridium</taxon>
    </lineage>
</organism>
<feature type="transmembrane region" description="Helical" evidence="2">
    <location>
        <begin position="14"/>
        <end position="32"/>
    </location>
</feature>
<sequence length="97" mass="11452">MENKDTIKFYNKTWFMWLTLIFVAPVGIFLMWKNKRYHKIVRVALSGFFGLIFCILAFAPRENANQVNSTKVQHSTKQKAVNDKKEPVKTKEEIKKE</sequence>
<evidence type="ECO:0000313" key="4">
    <source>
        <dbReference type="Proteomes" id="UP000473885"/>
    </source>
</evidence>
<feature type="region of interest" description="Disordered" evidence="1">
    <location>
        <begin position="69"/>
        <end position="97"/>
    </location>
</feature>
<evidence type="ECO:0000256" key="1">
    <source>
        <dbReference type="SAM" id="MobiDB-lite"/>
    </source>
</evidence>
<evidence type="ECO:0000313" key="3">
    <source>
        <dbReference type="EMBL" id="NEZ47779.1"/>
    </source>
</evidence>
<keyword evidence="4" id="KW-1185">Reference proteome</keyword>
<comment type="caution">
    <text evidence="3">The sequence shown here is derived from an EMBL/GenBank/DDBJ whole genome shotgun (WGS) entry which is preliminary data.</text>
</comment>
<protein>
    <submittedName>
        <fullName evidence="3">MerC domain-containing protein</fullName>
    </submittedName>
</protein>
<evidence type="ECO:0000256" key="2">
    <source>
        <dbReference type="SAM" id="Phobius"/>
    </source>
</evidence>
<feature type="compositionally biased region" description="Polar residues" evidence="1">
    <location>
        <begin position="69"/>
        <end position="79"/>
    </location>
</feature>
<dbReference type="Proteomes" id="UP000473885">
    <property type="component" value="Unassembled WGS sequence"/>
</dbReference>
<feature type="transmembrane region" description="Helical" evidence="2">
    <location>
        <begin position="39"/>
        <end position="59"/>
    </location>
</feature>
<feature type="compositionally biased region" description="Basic and acidic residues" evidence="1">
    <location>
        <begin position="80"/>
        <end position="97"/>
    </location>
</feature>
<dbReference type="AlphaFoldDB" id="A0A6M0RDU1"/>
<keyword evidence="2" id="KW-0472">Membrane</keyword>